<dbReference type="InterPro" id="IPR011993">
    <property type="entry name" value="PH-like_dom_sf"/>
</dbReference>
<keyword evidence="13" id="KW-1185">Reference proteome</keyword>
<reference evidence="12 13" key="1">
    <citation type="submission" date="2024-06" db="EMBL/GenBank/DDBJ databases">
        <authorList>
            <person name="Pan Q."/>
            <person name="Wen M."/>
            <person name="Jouanno E."/>
            <person name="Zahm M."/>
            <person name="Klopp C."/>
            <person name="Cabau C."/>
            <person name="Louis A."/>
            <person name="Berthelot C."/>
            <person name="Parey E."/>
            <person name="Roest Crollius H."/>
            <person name="Montfort J."/>
            <person name="Robinson-Rechavi M."/>
            <person name="Bouchez O."/>
            <person name="Lampietro C."/>
            <person name="Lopez Roques C."/>
            <person name="Donnadieu C."/>
            <person name="Postlethwait J."/>
            <person name="Bobe J."/>
            <person name="Verreycken H."/>
            <person name="Guiguen Y."/>
        </authorList>
    </citation>
    <scope>NUCLEOTIDE SEQUENCE [LARGE SCALE GENOMIC DNA]</scope>
    <source>
        <strain evidence="12">Up_M1</strain>
        <tissue evidence="12">Testis</tissue>
    </source>
</reference>
<accession>A0ABD0W9Z2</accession>
<evidence type="ECO:0000256" key="1">
    <source>
        <dbReference type="ARBA" id="ARBA00004496"/>
    </source>
</evidence>
<evidence type="ECO:0000256" key="7">
    <source>
        <dbReference type="ARBA" id="ARBA00022833"/>
    </source>
</evidence>
<dbReference type="GO" id="GO:0008270">
    <property type="term" value="F:zinc ion binding"/>
    <property type="evidence" value="ECO:0007669"/>
    <property type="project" value="UniProtKB-KW"/>
</dbReference>
<evidence type="ECO:0000256" key="8">
    <source>
        <dbReference type="ARBA" id="ARBA00023054"/>
    </source>
</evidence>
<feature type="region of interest" description="Disordered" evidence="9">
    <location>
        <begin position="575"/>
        <end position="600"/>
    </location>
</feature>
<dbReference type="InterPro" id="IPR035899">
    <property type="entry name" value="DBL_dom_sf"/>
</dbReference>
<comment type="caution">
    <text evidence="12">The sequence shown here is derived from an EMBL/GenBank/DDBJ whole genome shotgun (WGS) entry which is preliminary data.</text>
</comment>
<dbReference type="PANTHER" id="PTHR13944">
    <property type="entry name" value="AGAP007712-PA"/>
    <property type="match status" value="1"/>
</dbReference>
<dbReference type="FunFam" id="1.20.900.10:FF:000004">
    <property type="entry name" value="Rho guanine nucleotide exchange factor 2"/>
    <property type="match status" value="1"/>
</dbReference>
<feature type="region of interest" description="Disordered" evidence="9">
    <location>
        <begin position="1024"/>
        <end position="1043"/>
    </location>
</feature>
<dbReference type="Gene3D" id="1.20.900.10">
    <property type="entry name" value="Dbl homology (DH) domain"/>
    <property type="match status" value="1"/>
</dbReference>
<dbReference type="Gene3D" id="2.30.29.30">
    <property type="entry name" value="Pleckstrin-homology domain (PH domain)/Phosphotyrosine-binding domain (PTB)"/>
    <property type="match status" value="1"/>
</dbReference>
<comment type="subcellular location">
    <subcellularLocation>
        <location evidence="1">Cytoplasm</location>
    </subcellularLocation>
</comment>
<evidence type="ECO:0000256" key="5">
    <source>
        <dbReference type="ARBA" id="ARBA00022723"/>
    </source>
</evidence>
<dbReference type="Pfam" id="PF17838">
    <property type="entry name" value="PH_16"/>
    <property type="match status" value="1"/>
</dbReference>
<evidence type="ECO:0000256" key="2">
    <source>
        <dbReference type="ARBA" id="ARBA00022490"/>
    </source>
</evidence>
<dbReference type="EMBL" id="JAGEUA010000009">
    <property type="protein sequence ID" value="KAL0966528.1"/>
    <property type="molecule type" value="Genomic_DNA"/>
</dbReference>
<dbReference type="SMART" id="SM00325">
    <property type="entry name" value="RhoGEF"/>
    <property type="match status" value="1"/>
</dbReference>
<feature type="compositionally biased region" description="Polar residues" evidence="9">
    <location>
        <begin position="881"/>
        <end position="897"/>
    </location>
</feature>
<gene>
    <name evidence="12" type="ORF">UPYG_G00296350</name>
</gene>
<keyword evidence="7" id="KW-0862">Zinc</keyword>
<dbReference type="SUPFAM" id="SSF50729">
    <property type="entry name" value="PH domain-like"/>
    <property type="match status" value="1"/>
</dbReference>
<feature type="domain" description="PH" evidence="10">
    <location>
        <begin position="302"/>
        <end position="402"/>
    </location>
</feature>
<proteinExistence type="predicted"/>
<dbReference type="GO" id="GO:0005737">
    <property type="term" value="C:cytoplasm"/>
    <property type="evidence" value="ECO:0007669"/>
    <property type="project" value="UniProtKB-SubCell"/>
</dbReference>
<dbReference type="InterPro" id="IPR051632">
    <property type="entry name" value="Rho_GEF"/>
</dbReference>
<dbReference type="AlphaFoldDB" id="A0ABD0W9Z2"/>
<evidence type="ECO:0000259" key="11">
    <source>
        <dbReference type="PROSITE" id="PS50010"/>
    </source>
</evidence>
<dbReference type="Proteomes" id="UP001557470">
    <property type="component" value="Unassembled WGS sequence"/>
</dbReference>
<feature type="compositionally biased region" description="Polar residues" evidence="9">
    <location>
        <begin position="959"/>
        <end position="982"/>
    </location>
</feature>
<organism evidence="12 13">
    <name type="scientific">Umbra pygmaea</name>
    <name type="common">Eastern mudminnow</name>
    <dbReference type="NCBI Taxonomy" id="75934"/>
    <lineage>
        <taxon>Eukaryota</taxon>
        <taxon>Metazoa</taxon>
        <taxon>Chordata</taxon>
        <taxon>Craniata</taxon>
        <taxon>Vertebrata</taxon>
        <taxon>Euteleostomi</taxon>
        <taxon>Actinopterygii</taxon>
        <taxon>Neopterygii</taxon>
        <taxon>Teleostei</taxon>
        <taxon>Protacanthopterygii</taxon>
        <taxon>Esociformes</taxon>
        <taxon>Umbridae</taxon>
        <taxon>Umbra</taxon>
    </lineage>
</organism>
<feature type="compositionally biased region" description="Basic and acidic residues" evidence="9">
    <location>
        <begin position="559"/>
        <end position="569"/>
    </location>
</feature>
<keyword evidence="6" id="KW-0863">Zinc-finger</keyword>
<dbReference type="SMART" id="SM00233">
    <property type="entry name" value="PH"/>
    <property type="match status" value="1"/>
</dbReference>
<dbReference type="PROSITE" id="PS50010">
    <property type="entry name" value="DH_2"/>
    <property type="match status" value="1"/>
</dbReference>
<protein>
    <submittedName>
        <fullName evidence="12">Uncharacterized protein</fullName>
    </submittedName>
</protein>
<evidence type="ECO:0000313" key="12">
    <source>
        <dbReference type="EMBL" id="KAL0966528.1"/>
    </source>
</evidence>
<dbReference type="GO" id="GO:0005085">
    <property type="term" value="F:guanyl-nucleotide exchange factor activity"/>
    <property type="evidence" value="ECO:0007669"/>
    <property type="project" value="UniProtKB-KW"/>
</dbReference>
<keyword evidence="3" id="KW-0597">Phosphoprotein</keyword>
<feature type="region of interest" description="Disordered" evidence="9">
    <location>
        <begin position="692"/>
        <end position="712"/>
    </location>
</feature>
<feature type="region of interest" description="Disordered" evidence="9">
    <location>
        <begin position="881"/>
        <end position="1016"/>
    </location>
</feature>
<evidence type="ECO:0000256" key="4">
    <source>
        <dbReference type="ARBA" id="ARBA00022658"/>
    </source>
</evidence>
<dbReference type="CDD" id="cd00160">
    <property type="entry name" value="RhoGEF"/>
    <property type="match status" value="1"/>
</dbReference>
<feature type="domain" description="DH" evidence="11">
    <location>
        <begin position="71"/>
        <end position="262"/>
    </location>
</feature>
<keyword evidence="8" id="KW-0175">Coiled coil</keyword>
<evidence type="ECO:0000259" key="10">
    <source>
        <dbReference type="PROSITE" id="PS50003"/>
    </source>
</evidence>
<keyword evidence="2" id="KW-0963">Cytoplasm</keyword>
<dbReference type="PROSITE" id="PS50003">
    <property type="entry name" value="PH_DOMAIN"/>
    <property type="match status" value="1"/>
</dbReference>
<feature type="region of interest" description="Disordered" evidence="9">
    <location>
        <begin position="795"/>
        <end position="820"/>
    </location>
</feature>
<dbReference type="PANTHER" id="PTHR13944:SF23">
    <property type="entry name" value="RHO GUANINE NUCLEOTIDE EXCHANGE FACTOR 18"/>
    <property type="match status" value="1"/>
</dbReference>
<evidence type="ECO:0000256" key="3">
    <source>
        <dbReference type="ARBA" id="ARBA00022553"/>
    </source>
</evidence>
<keyword evidence="5" id="KW-0479">Metal-binding</keyword>
<feature type="compositionally biased region" description="Acidic residues" evidence="9">
    <location>
        <begin position="582"/>
        <end position="595"/>
    </location>
</feature>
<feature type="compositionally biased region" description="Polar residues" evidence="9">
    <location>
        <begin position="795"/>
        <end position="814"/>
    </location>
</feature>
<dbReference type="SUPFAM" id="SSF48065">
    <property type="entry name" value="DBL homology domain (DH-domain)"/>
    <property type="match status" value="1"/>
</dbReference>
<evidence type="ECO:0000256" key="9">
    <source>
        <dbReference type="SAM" id="MobiDB-lite"/>
    </source>
</evidence>
<feature type="compositionally biased region" description="Basic residues" evidence="9">
    <location>
        <begin position="901"/>
        <end position="910"/>
    </location>
</feature>
<evidence type="ECO:0000256" key="6">
    <source>
        <dbReference type="ARBA" id="ARBA00022771"/>
    </source>
</evidence>
<dbReference type="InterPro" id="IPR001849">
    <property type="entry name" value="PH_domain"/>
</dbReference>
<dbReference type="InterPro" id="IPR041020">
    <property type="entry name" value="PH_16"/>
</dbReference>
<feature type="region of interest" description="Disordered" evidence="9">
    <location>
        <begin position="550"/>
        <end position="569"/>
    </location>
</feature>
<dbReference type="Pfam" id="PF00621">
    <property type="entry name" value="RhoGEF"/>
    <property type="match status" value="1"/>
</dbReference>
<dbReference type="InterPro" id="IPR000219">
    <property type="entry name" value="DH_dom"/>
</dbReference>
<feature type="compositionally biased region" description="Pro residues" evidence="9">
    <location>
        <begin position="989"/>
        <end position="1011"/>
    </location>
</feature>
<evidence type="ECO:0000313" key="13">
    <source>
        <dbReference type="Proteomes" id="UP001557470"/>
    </source>
</evidence>
<keyword evidence="4" id="KW-0344">Guanine-nucleotide releasing factor</keyword>
<sequence>MEETDAFRVLLPRPAPTEDNVSLSNPINIEDGHYSALQAELEADAQDLDWESWSASLDQQDIKTLPKDAVKRQDVIYEFIQTEAHHVRNLKVLLSVYRYEVRRILQMDETKLDRMFPQIDSLLQIHQQFLYNLRECQDRENHYVVNQLGDVLINQFSDKIGERLKESYGVFCSHHTDAVCFYKAQLQKNKNFQNLMTRISRLPIVNRLGVPECLLLVTQRITKYPVLVERILQNTDASSEEYVSLTQALVRIREVISAVDSHVHDYERASRLRDIASRLEARSYGRLSDGRVFKKEDLASRTLLYEGAVSLRAGNGRVKDVHAVLLSDFLLLLQKEKDNRFIFANVDKPSVISLQMLITRETAKYDNAMYLISVSTSLMYEIHTTSKDERDTWMSLIRYAVDSCPRELDDATQAKLREFQEDMYKNDALIVQGLTEKLQIFAKMVKETGLTDVANCSQLLLRGDDSDLHQGATLLNKAITEVENLQLLLLASETVPQPSLVNHLEGQGQFDLRPGVLQLDPGVLENLVPLSRSQTFGGYDCSPVSPIKSGSIESGKCPSGDEGRPLDRRQQLNSDPQLQDVEQPEGFEQSADEEPAPGISPWSNLSFLKAELLERVLLLSQILNSLVAAIALQDSSMDILRATLSEYQRSGRPHGNALLDQEKQRNLEKQREEMANFQKLQTQHAQEQARWEKEKARHQQQEALKEEELKRQEEECRRMEEKIAEEKKELQRQREDYQQDLERLRESLRSVEKEKERLEQQTKLKKNNTFSINASSAQQASLVSQSFRGTIPHSTSFHECSTSVRENKSLSQSSQREHWSAGDVPTIHTFKVQDGPSHPKATTFFIDQPPEVPPRRTSIFPVSPKPDLPIQLISTTNQVVHKPGSVQQQIPSKLASSKNKEKTRKKRSHQRTQSAASIDMSLMVPITVMGKEGGSLKGKKTGSSHKNYQSEGLFKPSEPLSSAKPSQSHTLSSGSTKINNYSPPILAVPTPPTPPPFPKDIIQSPPPPTPIPKYVQAPPFTIEDIQSFPTSPEDVAEPSIFYL</sequence>
<name>A0ABD0W9Z2_UMBPY</name>